<keyword evidence="4" id="KW-1185">Reference proteome</keyword>
<dbReference type="Gene3D" id="1.25.40.10">
    <property type="entry name" value="Tetratricopeptide repeat domain"/>
    <property type="match status" value="1"/>
</dbReference>
<keyword evidence="2" id="KW-0732">Signal</keyword>
<dbReference type="SMART" id="SM00028">
    <property type="entry name" value="TPR"/>
    <property type="match status" value="2"/>
</dbReference>
<evidence type="ECO:0000256" key="1">
    <source>
        <dbReference type="PROSITE-ProRule" id="PRU00339"/>
    </source>
</evidence>
<dbReference type="InterPro" id="IPR011990">
    <property type="entry name" value="TPR-like_helical_dom_sf"/>
</dbReference>
<dbReference type="InterPro" id="IPR021314">
    <property type="entry name" value="DUF2911"/>
</dbReference>
<dbReference type="AlphaFoldDB" id="A0A1W2GDY1"/>
<dbReference type="InterPro" id="IPR019734">
    <property type="entry name" value="TPR_rpt"/>
</dbReference>
<dbReference type="Pfam" id="PF11138">
    <property type="entry name" value="DUF2911"/>
    <property type="match status" value="1"/>
</dbReference>
<organism evidence="3 4">
    <name type="scientific">Reichenbachiella faecimaris</name>
    <dbReference type="NCBI Taxonomy" id="692418"/>
    <lineage>
        <taxon>Bacteria</taxon>
        <taxon>Pseudomonadati</taxon>
        <taxon>Bacteroidota</taxon>
        <taxon>Cytophagia</taxon>
        <taxon>Cytophagales</taxon>
        <taxon>Reichenbachiellaceae</taxon>
        <taxon>Reichenbachiella</taxon>
    </lineage>
</organism>
<keyword evidence="1" id="KW-0802">TPR repeat</keyword>
<proteinExistence type="predicted"/>
<dbReference type="RefSeq" id="WP_084372889.1">
    <property type="nucleotide sequence ID" value="NZ_FWYF01000002.1"/>
</dbReference>
<feature type="repeat" description="TPR" evidence="1">
    <location>
        <begin position="320"/>
        <end position="353"/>
    </location>
</feature>
<evidence type="ECO:0000313" key="4">
    <source>
        <dbReference type="Proteomes" id="UP000192472"/>
    </source>
</evidence>
<evidence type="ECO:0000256" key="2">
    <source>
        <dbReference type="SAM" id="SignalP"/>
    </source>
</evidence>
<accession>A0A1W2GDY1</accession>
<reference evidence="3 4" key="1">
    <citation type="submission" date="2017-04" db="EMBL/GenBank/DDBJ databases">
        <authorList>
            <person name="Afonso C.L."/>
            <person name="Miller P.J."/>
            <person name="Scott M.A."/>
            <person name="Spackman E."/>
            <person name="Goraichik I."/>
            <person name="Dimitrov K.M."/>
            <person name="Suarez D.L."/>
            <person name="Swayne D.E."/>
        </authorList>
    </citation>
    <scope>NUCLEOTIDE SEQUENCE [LARGE SCALE GENOMIC DNA]</scope>
    <source>
        <strain evidence="3 4">DSM 26133</strain>
    </source>
</reference>
<protein>
    <submittedName>
        <fullName evidence="3">TPR repeat-containing protein</fullName>
    </submittedName>
</protein>
<dbReference type="Pfam" id="PF13181">
    <property type="entry name" value="TPR_8"/>
    <property type="match status" value="1"/>
</dbReference>
<evidence type="ECO:0000313" key="3">
    <source>
        <dbReference type="EMBL" id="SMD34880.1"/>
    </source>
</evidence>
<dbReference type="Proteomes" id="UP000192472">
    <property type="component" value="Unassembled WGS sequence"/>
</dbReference>
<dbReference type="STRING" id="692418.SAMN04488029_2229"/>
<sequence length="375" mass="41333">MKTKNNMKALFTAAIVAMLCWEVSAQNVTTPRAVVPAGEMTQTIGISTVNIKYSRPRVTLRGTDRTGQIWGTLVPWGFEATSFVDGSNIPWRAGANENTIITFSDDVKIEGKDLKAGTYGLHMAIYEDGKATVIFSKNSSSWGSFYYKEAEDALRVDVQTMDIAHTEVLSYDAIAMDNTSATLALKWEKKAIPFKVEYDVHSIVVANFKDELRSIPGFGWQGLNQAANYCAQNNVELEQALIWVDQSIANTKNFNNLATKGQILTALGKTTEAQAITDESVALANVGQLNFLGYQMIGQQKYDKAIEYFTLNAKRNPKNANCWDSLGEAYKTKGDNKNAIKNLKKSLSLDPPANVKSNSIKLLKEMGVDTSAYES</sequence>
<dbReference type="PROSITE" id="PS50005">
    <property type="entry name" value="TPR"/>
    <property type="match status" value="1"/>
</dbReference>
<dbReference type="SUPFAM" id="SSF48452">
    <property type="entry name" value="TPR-like"/>
    <property type="match status" value="1"/>
</dbReference>
<dbReference type="EMBL" id="FWYF01000002">
    <property type="protein sequence ID" value="SMD34880.1"/>
    <property type="molecule type" value="Genomic_DNA"/>
</dbReference>
<name>A0A1W2GDY1_REIFA</name>
<feature type="signal peptide" evidence="2">
    <location>
        <begin position="1"/>
        <end position="25"/>
    </location>
</feature>
<gene>
    <name evidence="3" type="ORF">SAMN04488029_2229</name>
</gene>
<dbReference type="OrthoDB" id="195456at2"/>
<feature type="chain" id="PRO_5010741881" evidence="2">
    <location>
        <begin position="26"/>
        <end position="375"/>
    </location>
</feature>